<evidence type="ECO:0000256" key="6">
    <source>
        <dbReference type="ARBA" id="ARBA00022670"/>
    </source>
</evidence>
<dbReference type="Gene3D" id="3.40.1830.10">
    <property type="entry name" value="Thermophilic metalloprotease (M29)"/>
    <property type="match status" value="1"/>
</dbReference>
<evidence type="ECO:0000256" key="3">
    <source>
        <dbReference type="ARBA" id="ARBA00001947"/>
    </source>
</evidence>
<dbReference type="RefSeq" id="WP_038062898.1">
    <property type="nucleotide sequence ID" value="NZ_JPSL02000038.1"/>
</dbReference>
<keyword evidence="7" id="KW-0479">Metal-binding</keyword>
<dbReference type="PANTHER" id="PTHR34448:SF1">
    <property type="entry name" value="BLL6088 PROTEIN"/>
    <property type="match status" value="1"/>
</dbReference>
<accession>A0A0A2WUB6</accession>
<dbReference type="GO" id="GO:0046872">
    <property type="term" value="F:metal ion binding"/>
    <property type="evidence" value="ECO:0007669"/>
    <property type="project" value="UniProtKB-KW"/>
</dbReference>
<evidence type="ECO:0000313" key="11">
    <source>
        <dbReference type="Proteomes" id="UP000030364"/>
    </source>
</evidence>
<evidence type="ECO:0000256" key="5">
    <source>
        <dbReference type="ARBA" id="ARBA00022438"/>
    </source>
</evidence>
<proteinExistence type="inferred from homology"/>
<dbReference type="Pfam" id="PF02073">
    <property type="entry name" value="Peptidase_M29"/>
    <property type="match status" value="1"/>
</dbReference>
<dbReference type="InterPro" id="IPR035097">
    <property type="entry name" value="M29_N-terminal"/>
</dbReference>
<keyword evidence="5 10" id="KW-0031">Aminopeptidase</keyword>
<keyword evidence="11" id="KW-1185">Reference proteome</keyword>
<evidence type="ECO:0000256" key="8">
    <source>
        <dbReference type="ARBA" id="ARBA00022801"/>
    </source>
</evidence>
<evidence type="ECO:0000313" key="10">
    <source>
        <dbReference type="EMBL" id="KGQ22367.2"/>
    </source>
</evidence>
<keyword evidence="8" id="KW-0378">Hydrolase</keyword>
<comment type="caution">
    <text evidence="10">The sequence shown here is derived from an EMBL/GenBank/DDBJ whole genome shotgun (WGS) entry which is preliminary data.</text>
</comment>
<dbReference type="SUPFAM" id="SSF144052">
    <property type="entry name" value="Thermophilic metalloprotease-like"/>
    <property type="match status" value="1"/>
</dbReference>
<dbReference type="EMBL" id="JPSL02000038">
    <property type="protein sequence ID" value="KGQ22367.2"/>
    <property type="molecule type" value="Genomic_DNA"/>
</dbReference>
<dbReference type="AlphaFoldDB" id="A0A0A2WUB6"/>
<dbReference type="GO" id="GO:0004177">
    <property type="term" value="F:aminopeptidase activity"/>
    <property type="evidence" value="ECO:0007669"/>
    <property type="project" value="UniProtKB-KW"/>
</dbReference>
<keyword evidence="6" id="KW-0645">Protease</keyword>
<comment type="cofactor">
    <cofactor evidence="3">
        <name>Zn(2+)</name>
        <dbReference type="ChEBI" id="CHEBI:29105"/>
    </cofactor>
</comment>
<comment type="similarity">
    <text evidence="4">Belongs to the peptidase M29 family.</text>
</comment>
<dbReference type="GO" id="GO:0006508">
    <property type="term" value="P:proteolysis"/>
    <property type="evidence" value="ECO:0007669"/>
    <property type="project" value="UniProtKB-KW"/>
</dbReference>
<organism evidence="10 11">
    <name type="scientific">Thermus filiformis</name>
    <dbReference type="NCBI Taxonomy" id="276"/>
    <lineage>
        <taxon>Bacteria</taxon>
        <taxon>Thermotogati</taxon>
        <taxon>Deinococcota</taxon>
        <taxon>Deinococci</taxon>
        <taxon>Thermales</taxon>
        <taxon>Thermaceae</taxon>
        <taxon>Thermus</taxon>
    </lineage>
</organism>
<reference evidence="10 11" key="1">
    <citation type="journal article" date="2015" name="Genome Announc.">
        <title>Draft Genome Sequence of the Thermophile Thermus filiformis ATCC 43280, Producer of Carotenoid-(Di)glucoside-Branched Fatty Acid (Di)esters and Source of Hyperthermostable Enzymes of Biotechnological Interest.</title>
        <authorList>
            <person name="Mandelli F."/>
            <person name="Oliveira Ramires B."/>
            <person name="Couger M.B."/>
            <person name="Paixao D.A."/>
            <person name="Camilo C.M."/>
            <person name="Polikarpov I."/>
            <person name="Prade R."/>
            <person name="Riano-Pachon D.M."/>
            <person name="Squina F.M."/>
        </authorList>
    </citation>
    <scope>NUCLEOTIDE SEQUENCE [LARGE SCALE GENOMIC DNA]</scope>
    <source>
        <strain evidence="10 11">ATCC 43280</strain>
    </source>
</reference>
<dbReference type="GO" id="GO:0008237">
    <property type="term" value="F:metallopeptidase activity"/>
    <property type="evidence" value="ECO:0007669"/>
    <property type="project" value="UniProtKB-KW"/>
</dbReference>
<evidence type="ECO:0000256" key="2">
    <source>
        <dbReference type="ARBA" id="ARBA00001946"/>
    </source>
</evidence>
<dbReference type="PRINTS" id="PR00919">
    <property type="entry name" value="THERMOPTASE"/>
</dbReference>
<comment type="cofactor">
    <cofactor evidence="2">
        <name>Mg(2+)</name>
        <dbReference type="ChEBI" id="CHEBI:18420"/>
    </cofactor>
</comment>
<gene>
    <name evidence="10" type="ORF">THFILI_05395</name>
</gene>
<keyword evidence="9" id="KW-0482">Metalloprotease</keyword>
<evidence type="ECO:0000256" key="9">
    <source>
        <dbReference type="ARBA" id="ARBA00023049"/>
    </source>
</evidence>
<dbReference type="STRING" id="276.THFILI_05395"/>
<dbReference type="Proteomes" id="UP000030364">
    <property type="component" value="Unassembled WGS sequence"/>
</dbReference>
<protein>
    <submittedName>
        <fullName evidence="10">Aminopeptidase</fullName>
    </submittedName>
</protein>
<evidence type="ECO:0000256" key="4">
    <source>
        <dbReference type="ARBA" id="ARBA00008236"/>
    </source>
</evidence>
<evidence type="ECO:0000256" key="1">
    <source>
        <dbReference type="ARBA" id="ARBA00001941"/>
    </source>
</evidence>
<evidence type="ECO:0000256" key="7">
    <source>
        <dbReference type="ARBA" id="ARBA00022723"/>
    </source>
</evidence>
<dbReference type="InterPro" id="IPR052170">
    <property type="entry name" value="M29_Exopeptidase"/>
</dbReference>
<sequence length="354" mass="39061">MDERLAELLLDYCLEAGPGDEILLEAETPALPLLRALFPAALDRGAYLHALLAYPGQTRALLERGGAWLDAPPEGLRALYGRAHKFLRVLSAENPFELSGLPPQALRRHRLGHRALAEERLKKRWALTLYPTPGYAAQAGMSTEDFLALYRKALFLDQDPLLRWRALSAFQEELIARLSRAKTLRVQAPGTDLTLRVEGRTWINSDGRRNMPSGEVFTGPWEDSAEGEVRFNLPLLVQGVRVRGAWLRFKEGRVVAAGAQEGEEVFLALLETDEGARRLGEVGIGTNYGIDRPTGLVLLDEKIGGSLHLALGNSYPETGGKNRSALHLDLVLDLRPGGAVYLDGVLFQENGRFV</sequence>
<comment type="cofactor">
    <cofactor evidence="1">
        <name>Co(2+)</name>
        <dbReference type="ChEBI" id="CHEBI:48828"/>
    </cofactor>
</comment>
<dbReference type="OrthoDB" id="9803993at2"/>
<dbReference type="InterPro" id="IPR000787">
    <property type="entry name" value="Peptidase_M29"/>
</dbReference>
<name>A0A0A2WUB6_THEFI</name>
<dbReference type="PANTHER" id="PTHR34448">
    <property type="entry name" value="AMINOPEPTIDASE"/>
    <property type="match status" value="1"/>
</dbReference>